<feature type="transmembrane region" description="Helical" evidence="6">
    <location>
        <begin position="56"/>
        <end position="73"/>
    </location>
</feature>
<reference evidence="9 10" key="1">
    <citation type="submission" date="2018-08" db="EMBL/GenBank/DDBJ databases">
        <title>Aphanomyces genome sequencing and annotation.</title>
        <authorList>
            <person name="Minardi D."/>
            <person name="Oidtmann B."/>
            <person name="Van Der Giezen M."/>
            <person name="Studholme D.J."/>
        </authorList>
    </citation>
    <scope>NUCLEOTIDE SEQUENCE [LARGE SCALE GENOMIC DNA]</scope>
    <source>
        <strain evidence="9 10">NJM0002</strain>
    </source>
</reference>
<gene>
    <name evidence="9" type="ORF">DYB32_002388</name>
</gene>
<dbReference type="PANTHER" id="PTHR10877">
    <property type="entry name" value="POLYCYSTIN FAMILY MEMBER"/>
    <property type="match status" value="1"/>
</dbReference>
<comment type="similarity">
    <text evidence="2">Belongs to the polycystin family.</text>
</comment>
<keyword evidence="3 6" id="KW-0812">Transmembrane</keyword>
<accession>A0A3R7D452</accession>
<dbReference type="EMBL" id="QUSY01000124">
    <property type="protein sequence ID" value="RHY32614.1"/>
    <property type="molecule type" value="Genomic_DNA"/>
</dbReference>
<sequence length="625" mass="69688">MHSMKKDKEPTPSTHQLRLLSFTAHARQKLAAKREIHDMVRQVCASLVCPLTQAKVNYVIFLALFLTVAIMSTNGDDLFKFSKLVRSHLAVRPFQLINTSVYKSYADVSNLDEFYEYLGGCHPVRVAAHACDNLAPEGSTWCFPEYSSSTASTESFGLGHEPYEAVHTHLDEPRYISITNRVYPGPDFTVEIPNTESIDCDVMTKEHCTVYKMLDDLRANKFWDLATRAIFVDLSVYNPHCNALAVVRLFLEQTDGGGIMPSISVRPFVAHLSFDSTQTSFMLVCEGLLYLVVCHQAFVAVRSLRTVGIKYYAVRANIANDINIVFFVVVLGLKVLTHASMPTEFQDDVYVNVRYALLATKACSGFANSTTTRRSSANYDYLSRSVNSLNCFLSVLKVFNVLTATVSGAVDELIGLFAMIAILLFGGSLAFTIAFGTMLRHYSIVVNSLYVCRSVACPMQPSHPLVLVSVRSYSLMGIFTLKFDAEEIFDGNRVLGPLFFVVFVSLIILVIMHMLIACFANVHLLEEKSSREAVKAPGTNRVYPIQEDPTAVESDDGAPATFDNLLREMAEERLAFANEVELMLTHLNELQTKQSVAQARELVQVLATAHELEERLNSNLHEILE</sequence>
<evidence type="ECO:0000313" key="9">
    <source>
        <dbReference type="EMBL" id="RHY32614.1"/>
    </source>
</evidence>
<feature type="domain" description="Polycystin cation channel PKD1/PKD2" evidence="7">
    <location>
        <begin position="276"/>
        <end position="518"/>
    </location>
</feature>
<protein>
    <submittedName>
        <fullName evidence="9">Uncharacterized protein</fullName>
    </submittedName>
</protein>
<dbReference type="Pfam" id="PF08016">
    <property type="entry name" value="PKD_channel"/>
    <property type="match status" value="1"/>
</dbReference>
<feature type="transmembrane region" description="Helical" evidence="6">
    <location>
        <begin position="498"/>
        <end position="522"/>
    </location>
</feature>
<dbReference type="Pfam" id="PF20519">
    <property type="entry name" value="Polycystin_dom"/>
    <property type="match status" value="1"/>
</dbReference>
<dbReference type="AlphaFoldDB" id="A0A3R7D452"/>
<dbReference type="PANTHER" id="PTHR10877:SF183">
    <property type="entry name" value="AT14535P-RELATED"/>
    <property type="match status" value="1"/>
</dbReference>
<name>A0A3R7D452_9STRA</name>
<dbReference type="InterPro" id="IPR051223">
    <property type="entry name" value="Polycystin"/>
</dbReference>
<keyword evidence="5 6" id="KW-0472">Membrane</keyword>
<evidence type="ECO:0000259" key="8">
    <source>
        <dbReference type="Pfam" id="PF20519"/>
    </source>
</evidence>
<dbReference type="InterPro" id="IPR046791">
    <property type="entry name" value="Polycystin_dom"/>
</dbReference>
<feature type="transmembrane region" description="Helical" evidence="6">
    <location>
        <begin position="413"/>
        <end position="439"/>
    </location>
</feature>
<evidence type="ECO:0000256" key="5">
    <source>
        <dbReference type="ARBA" id="ARBA00023136"/>
    </source>
</evidence>
<dbReference type="GO" id="GO:0016020">
    <property type="term" value="C:membrane"/>
    <property type="evidence" value="ECO:0007669"/>
    <property type="project" value="UniProtKB-SubCell"/>
</dbReference>
<feature type="transmembrane region" description="Helical" evidence="6">
    <location>
        <begin position="322"/>
        <end position="341"/>
    </location>
</feature>
<evidence type="ECO:0000256" key="1">
    <source>
        <dbReference type="ARBA" id="ARBA00004141"/>
    </source>
</evidence>
<dbReference type="Proteomes" id="UP000285060">
    <property type="component" value="Unassembled WGS sequence"/>
</dbReference>
<comment type="subcellular location">
    <subcellularLocation>
        <location evidence="1">Membrane</location>
        <topology evidence="1">Multi-pass membrane protein</topology>
    </subcellularLocation>
</comment>
<organism evidence="9 10">
    <name type="scientific">Aphanomyces invadans</name>
    <dbReference type="NCBI Taxonomy" id="157072"/>
    <lineage>
        <taxon>Eukaryota</taxon>
        <taxon>Sar</taxon>
        <taxon>Stramenopiles</taxon>
        <taxon>Oomycota</taxon>
        <taxon>Saprolegniomycetes</taxon>
        <taxon>Saprolegniales</taxon>
        <taxon>Verrucalvaceae</taxon>
        <taxon>Aphanomyces</taxon>
    </lineage>
</organism>
<proteinExistence type="inferred from homology"/>
<evidence type="ECO:0000256" key="4">
    <source>
        <dbReference type="ARBA" id="ARBA00022989"/>
    </source>
</evidence>
<evidence type="ECO:0000256" key="2">
    <source>
        <dbReference type="ARBA" id="ARBA00007200"/>
    </source>
</evidence>
<keyword evidence="4 6" id="KW-1133">Transmembrane helix</keyword>
<feature type="transmembrane region" description="Helical" evidence="6">
    <location>
        <begin position="281"/>
        <end position="301"/>
    </location>
</feature>
<evidence type="ECO:0000256" key="6">
    <source>
        <dbReference type="SAM" id="Phobius"/>
    </source>
</evidence>
<dbReference type="InterPro" id="IPR013122">
    <property type="entry name" value="PKD1_2_channel"/>
</dbReference>
<evidence type="ECO:0000259" key="7">
    <source>
        <dbReference type="Pfam" id="PF08016"/>
    </source>
</evidence>
<dbReference type="VEuPathDB" id="FungiDB:H310_07660"/>
<feature type="domain" description="Polycystin" evidence="8">
    <location>
        <begin position="209"/>
        <end position="268"/>
    </location>
</feature>
<evidence type="ECO:0000256" key="3">
    <source>
        <dbReference type="ARBA" id="ARBA00022692"/>
    </source>
</evidence>
<evidence type="ECO:0000313" key="10">
    <source>
        <dbReference type="Proteomes" id="UP000285060"/>
    </source>
</evidence>
<keyword evidence="10" id="KW-1185">Reference proteome</keyword>
<comment type="caution">
    <text evidence="9">The sequence shown here is derived from an EMBL/GenBank/DDBJ whole genome shotgun (WGS) entry which is preliminary data.</text>
</comment>